<name>A0A074ZI91_OPIVI</name>
<proteinExistence type="predicted"/>
<dbReference type="KEGG" id="ovi:T265_06115"/>
<evidence type="ECO:0000313" key="2">
    <source>
        <dbReference type="EMBL" id="KER26681.1"/>
    </source>
</evidence>
<sequence>MAKLCVVDHQPFSSGYSTFPVPSCDATRSKHGDGDTARLPKPRHEKSRGGGQVRTTNFRLGQPGTIPDLMLLTGGMAGRHRKGATAERFDTTHKTLLYA</sequence>
<evidence type="ECO:0000313" key="3">
    <source>
        <dbReference type="Proteomes" id="UP000054324"/>
    </source>
</evidence>
<dbReference type="EMBL" id="KL596741">
    <property type="protein sequence ID" value="KER26681.1"/>
    <property type="molecule type" value="Genomic_DNA"/>
</dbReference>
<dbReference type="GeneID" id="20320297"/>
<dbReference type="CTD" id="20320297"/>
<dbReference type="RefSeq" id="XP_009169565.1">
    <property type="nucleotide sequence ID" value="XM_009171301.1"/>
</dbReference>
<gene>
    <name evidence="2" type="ORF">T265_06115</name>
</gene>
<feature type="region of interest" description="Disordered" evidence="1">
    <location>
        <begin position="26"/>
        <end position="65"/>
    </location>
</feature>
<keyword evidence="3" id="KW-1185">Reference proteome</keyword>
<dbReference type="AlphaFoldDB" id="A0A074ZI91"/>
<reference evidence="2 3" key="1">
    <citation type="submission" date="2013-11" db="EMBL/GenBank/DDBJ databases">
        <title>Opisthorchis viverrini - life in the bile duct.</title>
        <authorList>
            <person name="Young N.D."/>
            <person name="Nagarajan N."/>
            <person name="Lin S.J."/>
            <person name="Korhonen P.K."/>
            <person name="Jex A.R."/>
            <person name="Hall R.S."/>
            <person name="Safavi-Hemami H."/>
            <person name="Kaewkong W."/>
            <person name="Bertrand D."/>
            <person name="Gao S."/>
            <person name="Seet Q."/>
            <person name="Wongkham S."/>
            <person name="Teh B.T."/>
            <person name="Wongkham C."/>
            <person name="Intapan P.M."/>
            <person name="Maleewong W."/>
            <person name="Yang X."/>
            <person name="Hu M."/>
            <person name="Wang Z."/>
            <person name="Hofmann A."/>
            <person name="Sternberg P.W."/>
            <person name="Tan P."/>
            <person name="Wang J."/>
            <person name="Gasser R.B."/>
        </authorList>
    </citation>
    <scope>NUCLEOTIDE SEQUENCE [LARGE SCALE GENOMIC DNA]</scope>
</reference>
<dbReference type="OrthoDB" id="191995at2759"/>
<organism evidence="2 3">
    <name type="scientific">Opisthorchis viverrini</name>
    <name type="common">Southeast Asian liver fluke</name>
    <dbReference type="NCBI Taxonomy" id="6198"/>
    <lineage>
        <taxon>Eukaryota</taxon>
        <taxon>Metazoa</taxon>
        <taxon>Spiralia</taxon>
        <taxon>Lophotrochozoa</taxon>
        <taxon>Platyhelminthes</taxon>
        <taxon>Trematoda</taxon>
        <taxon>Digenea</taxon>
        <taxon>Opisthorchiida</taxon>
        <taxon>Opisthorchiata</taxon>
        <taxon>Opisthorchiidae</taxon>
        <taxon>Opisthorchis</taxon>
    </lineage>
</organism>
<protein>
    <submittedName>
        <fullName evidence="2">Uncharacterized protein</fullName>
    </submittedName>
</protein>
<feature type="compositionally biased region" description="Basic and acidic residues" evidence="1">
    <location>
        <begin position="27"/>
        <end position="38"/>
    </location>
</feature>
<evidence type="ECO:0000256" key="1">
    <source>
        <dbReference type="SAM" id="MobiDB-lite"/>
    </source>
</evidence>
<dbReference type="Proteomes" id="UP000054324">
    <property type="component" value="Unassembled WGS sequence"/>
</dbReference>
<accession>A0A074ZI91</accession>